<organism evidence="7 8">
    <name type="scientific">Thalassobacterium sedimentorum</name>
    <dbReference type="NCBI Taxonomy" id="3041258"/>
    <lineage>
        <taxon>Bacteria</taxon>
        <taxon>Pseudomonadati</taxon>
        <taxon>Verrucomicrobiota</taxon>
        <taxon>Opitutia</taxon>
        <taxon>Puniceicoccales</taxon>
        <taxon>Coraliomargaritaceae</taxon>
        <taxon>Thalassobacterium</taxon>
    </lineage>
</organism>
<evidence type="ECO:0000313" key="7">
    <source>
        <dbReference type="EMBL" id="MDQ8193777.1"/>
    </source>
</evidence>
<dbReference type="InterPro" id="IPR024607">
    <property type="entry name" value="Sulfatase_CS"/>
</dbReference>
<feature type="domain" description="Sulfatase N-terminal" evidence="6">
    <location>
        <begin position="25"/>
        <end position="397"/>
    </location>
</feature>
<reference evidence="7 8" key="1">
    <citation type="submission" date="2023-04" db="EMBL/GenBank/DDBJ databases">
        <title>A novel bacteria isolated from coastal sediment.</title>
        <authorList>
            <person name="Liu X.-J."/>
            <person name="Du Z.-J."/>
        </authorList>
    </citation>
    <scope>NUCLEOTIDE SEQUENCE [LARGE SCALE GENOMIC DNA]</scope>
    <source>
        <strain evidence="7 8">SDUM461004</strain>
    </source>
</reference>
<keyword evidence="2 5" id="KW-0732">Signal</keyword>
<keyword evidence="3" id="KW-0378">Hydrolase</keyword>
<dbReference type="SUPFAM" id="SSF53649">
    <property type="entry name" value="Alkaline phosphatase-like"/>
    <property type="match status" value="1"/>
</dbReference>
<keyword evidence="4" id="KW-0325">Glycoprotein</keyword>
<accession>A0ABU1AGG1</accession>
<dbReference type="PROSITE" id="PS00523">
    <property type="entry name" value="SULFATASE_1"/>
    <property type="match status" value="1"/>
</dbReference>
<protein>
    <submittedName>
        <fullName evidence="7">Sulfatase</fullName>
    </submittedName>
</protein>
<dbReference type="InterPro" id="IPR017850">
    <property type="entry name" value="Alkaline_phosphatase_core_sf"/>
</dbReference>
<evidence type="ECO:0000256" key="3">
    <source>
        <dbReference type="ARBA" id="ARBA00022801"/>
    </source>
</evidence>
<gene>
    <name evidence="7" type="ORF">QEH59_05045</name>
</gene>
<dbReference type="InterPro" id="IPR000917">
    <property type="entry name" value="Sulfatase_N"/>
</dbReference>
<proteinExistence type="inferred from homology"/>
<keyword evidence="8" id="KW-1185">Reference proteome</keyword>
<name>A0ABU1AGG1_9BACT</name>
<feature type="signal peptide" evidence="5">
    <location>
        <begin position="1"/>
        <end position="23"/>
    </location>
</feature>
<evidence type="ECO:0000259" key="6">
    <source>
        <dbReference type="Pfam" id="PF00884"/>
    </source>
</evidence>
<evidence type="ECO:0000256" key="5">
    <source>
        <dbReference type="SAM" id="SignalP"/>
    </source>
</evidence>
<dbReference type="EMBL" id="JARXIC010000006">
    <property type="protein sequence ID" value="MDQ8193777.1"/>
    <property type="molecule type" value="Genomic_DNA"/>
</dbReference>
<evidence type="ECO:0000313" key="8">
    <source>
        <dbReference type="Proteomes" id="UP001243717"/>
    </source>
</evidence>
<dbReference type="PANTHER" id="PTHR43108:SF6">
    <property type="entry name" value="N-SULPHOGLUCOSAMINE SULPHOHYDROLASE"/>
    <property type="match status" value="1"/>
</dbReference>
<evidence type="ECO:0000256" key="2">
    <source>
        <dbReference type="ARBA" id="ARBA00022729"/>
    </source>
</evidence>
<dbReference type="PANTHER" id="PTHR43108">
    <property type="entry name" value="N-ACETYLGLUCOSAMINE-6-SULFATASE FAMILY MEMBER"/>
    <property type="match status" value="1"/>
</dbReference>
<dbReference type="Pfam" id="PF00884">
    <property type="entry name" value="Sulfatase"/>
    <property type="match status" value="1"/>
</dbReference>
<feature type="chain" id="PRO_5045055958" evidence="5">
    <location>
        <begin position="24"/>
        <end position="533"/>
    </location>
</feature>
<dbReference type="Gene3D" id="3.40.720.10">
    <property type="entry name" value="Alkaline Phosphatase, subunit A"/>
    <property type="match status" value="1"/>
</dbReference>
<evidence type="ECO:0000256" key="1">
    <source>
        <dbReference type="ARBA" id="ARBA00008779"/>
    </source>
</evidence>
<dbReference type="Proteomes" id="UP001243717">
    <property type="component" value="Unassembled WGS sequence"/>
</dbReference>
<dbReference type="CDD" id="cd16031">
    <property type="entry name" value="G6S_like"/>
    <property type="match status" value="1"/>
</dbReference>
<evidence type="ECO:0000256" key="4">
    <source>
        <dbReference type="ARBA" id="ARBA00023180"/>
    </source>
</evidence>
<sequence length="533" mass="61612">MKLHQAMVFALTLFLSHCLSSSARPNIIFIFSDDHAAHSIGAYGASIRPTPNLDQLAQDGAIFLNNFSNNAICCPSRAAVLTGTHSQINQVYTNWNGLDPRKNITYPEVLQAAGYQTALFGKWHLKFNPTGYTDWMIFPDQGDYYNPTYKTAHGHVRHEGYSTDITTNLAIEWLDKQRNPEQPFLLSIQYKAPHQDYMPGPSELERGDYTHIEFPEPATLLDDYTSRSPALGNATQFFIQNWGGISEHKLTLGQKSAFKSVNKSIGRMNRQQLGIWNQYYATIATSDSYTDPLKRTRAIYQRFIKNYYMTVDGIDRNIGRLLHYLEDRSLDENTLIVYSSDHGYFLGEHGQRGKRWFYEESARMPLIMRWKEKIAPGTRIEALTQNIDYAPFFADIAHTSMPKTTQGKSFLRLLSQPLAPRWREAIYYTYFQPNQGVEPHEGVRTQRYKLIHFYQLNAFELYDLENDPNEIKNLYGSVQYSNLQTKLKQILDQQRSQYNAHSYDTLIRENIEFRTPKETVQSYNSVSYPVKLP</sequence>
<comment type="caution">
    <text evidence="7">The sequence shown here is derived from an EMBL/GenBank/DDBJ whole genome shotgun (WGS) entry which is preliminary data.</text>
</comment>
<comment type="similarity">
    <text evidence="1">Belongs to the sulfatase family.</text>
</comment>